<name>A0AAN8W840_9MAGN</name>
<evidence type="ECO:0000313" key="3">
    <source>
        <dbReference type="Proteomes" id="UP001370490"/>
    </source>
</evidence>
<proteinExistence type="predicted"/>
<feature type="region of interest" description="Disordered" evidence="1">
    <location>
        <begin position="46"/>
        <end position="71"/>
    </location>
</feature>
<gene>
    <name evidence="2" type="ORF">RJ641_001376</name>
</gene>
<keyword evidence="3" id="KW-1185">Reference proteome</keyword>
<evidence type="ECO:0000256" key="1">
    <source>
        <dbReference type="SAM" id="MobiDB-lite"/>
    </source>
</evidence>
<dbReference type="PANTHER" id="PTHR33978">
    <property type="entry name" value="SERINE/THREONINE-KINASE"/>
    <property type="match status" value="1"/>
</dbReference>
<dbReference type="EMBL" id="JBAMMX010000001">
    <property type="protein sequence ID" value="KAK6947903.1"/>
    <property type="molecule type" value="Genomic_DNA"/>
</dbReference>
<accession>A0AAN8W840</accession>
<dbReference type="PANTHER" id="PTHR33978:SF4">
    <property type="entry name" value="SERINE_THREONINE-KINASE"/>
    <property type="match status" value="1"/>
</dbReference>
<reference evidence="2 3" key="1">
    <citation type="submission" date="2023-12" db="EMBL/GenBank/DDBJ databases">
        <title>A high-quality genome assembly for Dillenia turbinata (Dilleniales).</title>
        <authorList>
            <person name="Chanderbali A."/>
        </authorList>
    </citation>
    <scope>NUCLEOTIDE SEQUENCE [LARGE SCALE GENOMIC DNA]</scope>
    <source>
        <strain evidence="2">LSX21</strain>
        <tissue evidence="2">Leaf</tissue>
    </source>
</reference>
<protein>
    <submittedName>
        <fullName evidence="2">Uncharacterized protein</fullName>
    </submittedName>
</protein>
<dbReference type="Proteomes" id="UP001370490">
    <property type="component" value="Unassembled WGS sequence"/>
</dbReference>
<evidence type="ECO:0000313" key="2">
    <source>
        <dbReference type="EMBL" id="KAK6947903.1"/>
    </source>
</evidence>
<organism evidence="2 3">
    <name type="scientific">Dillenia turbinata</name>
    <dbReference type="NCBI Taxonomy" id="194707"/>
    <lineage>
        <taxon>Eukaryota</taxon>
        <taxon>Viridiplantae</taxon>
        <taxon>Streptophyta</taxon>
        <taxon>Embryophyta</taxon>
        <taxon>Tracheophyta</taxon>
        <taxon>Spermatophyta</taxon>
        <taxon>Magnoliopsida</taxon>
        <taxon>eudicotyledons</taxon>
        <taxon>Gunneridae</taxon>
        <taxon>Pentapetalae</taxon>
        <taxon>Dilleniales</taxon>
        <taxon>Dilleniaceae</taxon>
        <taxon>Dillenia</taxon>
    </lineage>
</organism>
<feature type="compositionally biased region" description="Pro residues" evidence="1">
    <location>
        <begin position="52"/>
        <end position="65"/>
    </location>
</feature>
<dbReference type="AlphaFoldDB" id="A0AAN8W840"/>
<comment type="caution">
    <text evidence="2">The sequence shown here is derived from an EMBL/GenBank/DDBJ whole genome shotgun (WGS) entry which is preliminary data.</text>
</comment>
<sequence>MEVQNEKTKARLIWDCESTLYDSFELQSFNKQLESAIVSRTLSMPHLVSSRAPPPPAATANPQPPAAKRASNFSRSLTKFLRSFFKPRPNSAPTGPISNIRGQTKGGLYILYDKSGALSTIPEVPETVSEYAEVAPAHNSLVSRDVNGCETPMHGKKYTMSDLYRPVLRGSRKETTTEERFSMEEALLQRSMKEKEKWVPGEDKEETLGIKGDGKRVLGRLVRVVGREERLDIGGLNKIISGPHEEDHNALPYFTYPSDRMGSLEVGQASLGVKHNYERRPFVIGRPNKKNCLMPKRLTVANDALYKLS</sequence>